<evidence type="ECO:0000313" key="1">
    <source>
        <dbReference type="EMBL" id="CDW43674.1"/>
    </source>
</evidence>
<dbReference type="EMBL" id="HACA01026313">
    <property type="protein sequence ID" value="CDW43674.1"/>
    <property type="molecule type" value="Transcribed_RNA"/>
</dbReference>
<organism evidence="1">
    <name type="scientific">Lepeophtheirus salmonis</name>
    <name type="common">Salmon louse</name>
    <name type="synonym">Caligus salmonis</name>
    <dbReference type="NCBI Taxonomy" id="72036"/>
    <lineage>
        <taxon>Eukaryota</taxon>
        <taxon>Metazoa</taxon>
        <taxon>Ecdysozoa</taxon>
        <taxon>Arthropoda</taxon>
        <taxon>Crustacea</taxon>
        <taxon>Multicrustacea</taxon>
        <taxon>Hexanauplia</taxon>
        <taxon>Copepoda</taxon>
        <taxon>Siphonostomatoida</taxon>
        <taxon>Caligidae</taxon>
        <taxon>Lepeophtheirus</taxon>
    </lineage>
</organism>
<name>A0A0K2UZH7_LEPSM</name>
<proteinExistence type="predicted"/>
<dbReference type="AlphaFoldDB" id="A0A0K2UZH7"/>
<sequence>KRSTILTFRSIYFFVQHSTIISVHSFFNHKVLTTRAYTIQNVPQQIATSILIVSGRSHLRTRFKDFF</sequence>
<accession>A0A0K2UZH7</accession>
<reference evidence="1" key="1">
    <citation type="submission" date="2014-05" db="EMBL/GenBank/DDBJ databases">
        <authorList>
            <person name="Chronopoulou M."/>
        </authorList>
    </citation>
    <scope>NUCLEOTIDE SEQUENCE</scope>
    <source>
        <tissue evidence="1">Whole organism</tissue>
    </source>
</reference>
<protein>
    <submittedName>
        <fullName evidence="1">Uncharacterized protein</fullName>
    </submittedName>
</protein>
<feature type="non-terminal residue" evidence="1">
    <location>
        <position position="1"/>
    </location>
</feature>